<feature type="domain" description="EF-hand" evidence="4">
    <location>
        <begin position="273"/>
        <end position="305"/>
    </location>
</feature>
<evidence type="ECO:0000256" key="3">
    <source>
        <dbReference type="ARBA" id="ARBA00022837"/>
    </source>
</evidence>
<dbReference type="PROSITE" id="PS00018">
    <property type="entry name" value="EF_HAND_1"/>
    <property type="match status" value="5"/>
</dbReference>
<dbReference type="EMBL" id="JAGTXO010000028">
    <property type="protein sequence ID" value="KAG8461070.1"/>
    <property type="molecule type" value="Genomic_DNA"/>
</dbReference>
<dbReference type="SMART" id="SM00054">
    <property type="entry name" value="EFh"/>
    <property type="match status" value="5"/>
</dbReference>
<comment type="caution">
    <text evidence="5">The sequence shown here is derived from an EMBL/GenBank/DDBJ whole genome shotgun (WGS) entry which is preliminary data.</text>
</comment>
<dbReference type="InterPro" id="IPR002048">
    <property type="entry name" value="EF_hand_dom"/>
</dbReference>
<dbReference type="CDD" id="cd00051">
    <property type="entry name" value="EFh"/>
    <property type="match status" value="1"/>
</dbReference>
<dbReference type="PANTHER" id="PTHR10827:SF98">
    <property type="entry name" value="45 KDA CALCIUM-BINDING PROTEIN"/>
    <property type="match status" value="1"/>
</dbReference>
<evidence type="ECO:0000313" key="6">
    <source>
        <dbReference type="Proteomes" id="UP000751190"/>
    </source>
</evidence>
<feature type="domain" description="EF-hand" evidence="4">
    <location>
        <begin position="230"/>
        <end position="265"/>
    </location>
</feature>
<dbReference type="PROSITE" id="PS50222">
    <property type="entry name" value="EF_HAND_2"/>
    <property type="match status" value="4"/>
</dbReference>
<keyword evidence="3" id="KW-0106">Calcium</keyword>
<keyword evidence="2" id="KW-0677">Repeat</keyword>
<sequence length="305" mass="31935">MRWSARVTLGSAGVAFVVSVALLLLSRSPTASRSPPGVRRARALAAAVRVSAEGRAKVLKRASGGDAKAASADGEATWTDALFAQADLDGDGLLDKDEMAAWLTVQQPPRAQAVSLFNSANMMSGLESPSPAELRVLLLLLDANGDKHISLSELRTLAREGNGAPPPEVFDVDADGYVTHLELAETMGVALHDASFTSANAQLLVLFADKDADGKLSMEEMGAIISGEFERSADSDGGFSMYDTDGDGHVALTEFTHIMSSLPGDDGGAPPTADDPALPLAFMMADSNGDDRLDANEWMQAFGIV</sequence>
<dbReference type="PANTHER" id="PTHR10827">
    <property type="entry name" value="RETICULOCALBIN"/>
    <property type="match status" value="1"/>
</dbReference>
<feature type="domain" description="EF-hand" evidence="4">
    <location>
        <begin position="74"/>
        <end position="109"/>
    </location>
</feature>
<dbReference type="Pfam" id="PF13202">
    <property type="entry name" value="EF-hand_5"/>
    <property type="match status" value="2"/>
</dbReference>
<proteinExistence type="predicted"/>
<organism evidence="5 6">
    <name type="scientific">Diacronema lutheri</name>
    <name type="common">Unicellular marine alga</name>
    <name type="synonym">Monochrysis lutheri</name>
    <dbReference type="NCBI Taxonomy" id="2081491"/>
    <lineage>
        <taxon>Eukaryota</taxon>
        <taxon>Haptista</taxon>
        <taxon>Haptophyta</taxon>
        <taxon>Pavlovophyceae</taxon>
        <taxon>Pavlovales</taxon>
        <taxon>Pavlovaceae</taxon>
        <taxon>Diacronema</taxon>
    </lineage>
</organism>
<evidence type="ECO:0000256" key="2">
    <source>
        <dbReference type="ARBA" id="ARBA00022737"/>
    </source>
</evidence>
<dbReference type="InterPro" id="IPR018247">
    <property type="entry name" value="EF_Hand_1_Ca_BS"/>
</dbReference>
<evidence type="ECO:0000256" key="1">
    <source>
        <dbReference type="ARBA" id="ARBA00022723"/>
    </source>
</evidence>
<dbReference type="OrthoDB" id="10678908at2759"/>
<dbReference type="GO" id="GO:0005509">
    <property type="term" value="F:calcium ion binding"/>
    <property type="evidence" value="ECO:0007669"/>
    <property type="project" value="InterPro"/>
</dbReference>
<gene>
    <name evidence="5" type="ORF">KFE25_003639</name>
</gene>
<accession>A0A8J5XE37</accession>
<reference evidence="5" key="1">
    <citation type="submission" date="2021-05" db="EMBL/GenBank/DDBJ databases">
        <title>The genome of the haptophyte Pavlova lutheri (Diacronema luteri, Pavlovales) - a model for lipid biosynthesis in eukaryotic algae.</title>
        <authorList>
            <person name="Hulatt C.J."/>
            <person name="Posewitz M.C."/>
        </authorList>
    </citation>
    <scope>NUCLEOTIDE SEQUENCE</scope>
    <source>
        <strain evidence="5">NIVA-4/92</strain>
    </source>
</reference>
<keyword evidence="1" id="KW-0479">Metal-binding</keyword>
<protein>
    <recommendedName>
        <fullName evidence="4">EF-hand domain-containing protein</fullName>
    </recommendedName>
</protein>
<dbReference type="InterPro" id="IPR011992">
    <property type="entry name" value="EF-hand-dom_pair"/>
</dbReference>
<evidence type="ECO:0000313" key="5">
    <source>
        <dbReference type="EMBL" id="KAG8461070.1"/>
    </source>
</evidence>
<dbReference type="SUPFAM" id="SSF47473">
    <property type="entry name" value="EF-hand"/>
    <property type="match status" value="2"/>
</dbReference>
<name>A0A8J5XE37_DIALT</name>
<dbReference type="Proteomes" id="UP000751190">
    <property type="component" value="Unassembled WGS sequence"/>
</dbReference>
<keyword evidence="6" id="KW-1185">Reference proteome</keyword>
<dbReference type="AlphaFoldDB" id="A0A8J5XE37"/>
<evidence type="ECO:0000259" key="4">
    <source>
        <dbReference type="PROSITE" id="PS50222"/>
    </source>
</evidence>
<feature type="domain" description="EF-hand" evidence="4">
    <location>
        <begin position="129"/>
        <end position="164"/>
    </location>
</feature>
<dbReference type="Gene3D" id="1.10.238.10">
    <property type="entry name" value="EF-hand"/>
    <property type="match status" value="3"/>
</dbReference>